<comment type="caution">
    <text evidence="9">The sequence shown here is derived from an EMBL/GenBank/DDBJ whole genome shotgun (WGS) entry which is preliminary data.</text>
</comment>
<dbReference type="GO" id="GO:0005886">
    <property type="term" value="C:plasma membrane"/>
    <property type="evidence" value="ECO:0007669"/>
    <property type="project" value="UniProtKB-SubCell"/>
</dbReference>
<dbReference type="CDD" id="cd17369">
    <property type="entry name" value="MFS_ShiA_like"/>
    <property type="match status" value="1"/>
</dbReference>
<dbReference type="STRING" id="1218492.JG30_14140"/>
<evidence type="ECO:0000256" key="4">
    <source>
        <dbReference type="ARBA" id="ARBA00022692"/>
    </source>
</evidence>
<feature type="transmembrane region" description="Helical" evidence="7">
    <location>
        <begin position="90"/>
        <end position="108"/>
    </location>
</feature>
<dbReference type="InterPro" id="IPR036259">
    <property type="entry name" value="MFS_trans_sf"/>
</dbReference>
<dbReference type="RefSeq" id="WP_046317515.1">
    <property type="nucleotide sequence ID" value="NZ_JAMBJK010000002.1"/>
</dbReference>
<dbReference type="EMBL" id="JXJQ01000010">
    <property type="protein sequence ID" value="KJY60725.1"/>
    <property type="molecule type" value="Genomic_DNA"/>
</dbReference>
<keyword evidence="2" id="KW-0813">Transport</keyword>
<dbReference type="GO" id="GO:0022857">
    <property type="term" value="F:transmembrane transporter activity"/>
    <property type="evidence" value="ECO:0007669"/>
    <property type="project" value="InterPro"/>
</dbReference>
<keyword evidence="6 7" id="KW-0472">Membrane</keyword>
<proteinExistence type="predicted"/>
<dbReference type="PANTHER" id="PTHR43045:SF4">
    <property type="entry name" value="TRANSPORTER YDFJ-RELATED"/>
    <property type="match status" value="1"/>
</dbReference>
<dbReference type="Proteomes" id="UP000033558">
    <property type="component" value="Unassembled WGS sequence"/>
</dbReference>
<dbReference type="Gene3D" id="1.20.1250.20">
    <property type="entry name" value="MFS general substrate transporter like domains"/>
    <property type="match status" value="2"/>
</dbReference>
<feature type="transmembrane region" description="Helical" evidence="7">
    <location>
        <begin position="55"/>
        <end position="78"/>
    </location>
</feature>
<evidence type="ECO:0000256" key="2">
    <source>
        <dbReference type="ARBA" id="ARBA00022448"/>
    </source>
</evidence>
<evidence type="ECO:0000256" key="5">
    <source>
        <dbReference type="ARBA" id="ARBA00022989"/>
    </source>
</evidence>
<dbReference type="PATRIC" id="fig|1218492.5.peg.1466"/>
<feature type="transmembrane region" description="Helical" evidence="7">
    <location>
        <begin position="114"/>
        <end position="134"/>
    </location>
</feature>
<dbReference type="PANTHER" id="PTHR43045">
    <property type="entry name" value="SHIKIMATE TRANSPORTER"/>
    <property type="match status" value="1"/>
</dbReference>
<protein>
    <recommendedName>
        <fullName evidence="8">Major facilitator superfamily (MFS) profile domain-containing protein</fullName>
    </recommendedName>
</protein>
<evidence type="ECO:0000259" key="8">
    <source>
        <dbReference type="PROSITE" id="PS50850"/>
    </source>
</evidence>
<keyword evidence="4 7" id="KW-0812">Transmembrane</keyword>
<feature type="transmembrane region" description="Helical" evidence="7">
    <location>
        <begin position="340"/>
        <end position="360"/>
    </location>
</feature>
<keyword evidence="5 7" id="KW-1133">Transmembrane helix</keyword>
<feature type="transmembrane region" description="Helical" evidence="7">
    <location>
        <begin position="190"/>
        <end position="213"/>
    </location>
</feature>
<dbReference type="AlphaFoldDB" id="A0A0F4LQ50"/>
<feature type="transmembrane region" description="Helical" evidence="7">
    <location>
        <begin position="315"/>
        <end position="334"/>
    </location>
</feature>
<dbReference type="SUPFAM" id="SSF103473">
    <property type="entry name" value="MFS general substrate transporter"/>
    <property type="match status" value="1"/>
</dbReference>
<evidence type="ECO:0000313" key="9">
    <source>
        <dbReference type="EMBL" id="KJY60725.1"/>
    </source>
</evidence>
<evidence type="ECO:0000256" key="1">
    <source>
        <dbReference type="ARBA" id="ARBA00004651"/>
    </source>
</evidence>
<evidence type="ECO:0000256" key="6">
    <source>
        <dbReference type="ARBA" id="ARBA00023136"/>
    </source>
</evidence>
<feature type="transmembrane region" description="Helical" evidence="7">
    <location>
        <begin position="408"/>
        <end position="429"/>
    </location>
</feature>
<sequence>MADKKSYEVDTKELVKVAASGWLGTAMEFMDFQLYSLAAAIVFDEVFFPDSSPAMGLIMSMGTYGAGYVARLVGAYVFGRIGDKIGRRTVLFVTIILMGLASTLIGFLPTYQSVGIMAPIGLVTLRIVQGLGAGAEISGAGVMVAEFSQVKNRGFIGSLVCLGTSTGTLLANLIWSIILTSVNKNDLMTWGWRIPFFASFIVMIAAVLIRIFVKESPVMAEKKQLLAAEREKAADVQTKEKPILEHKSLWVALGLRFGQAGNSGLLQTYLAGFIVTVLSLQKTVTTNANIISSIVSFATIPIVGYLGDKFGRRRMYMILSLAMAIYAVPMMLLIESKNTIVLTISMIIGLNVGVQGLFALENVTLSELFGSKNRVTMVSLAKEIAGVIATGFGPLMAATWVAATTNSWWPVALMIIVFSLITFGSAYVSKDVTGRDLNKLEDAE</sequence>
<dbReference type="InterPro" id="IPR020846">
    <property type="entry name" value="MFS_dom"/>
</dbReference>
<name>A0A0F4LQ50_9LACO</name>
<feature type="transmembrane region" description="Helical" evidence="7">
    <location>
        <begin position="380"/>
        <end position="402"/>
    </location>
</feature>
<evidence type="ECO:0000313" key="10">
    <source>
        <dbReference type="Proteomes" id="UP000033558"/>
    </source>
</evidence>
<evidence type="ECO:0000256" key="7">
    <source>
        <dbReference type="SAM" id="Phobius"/>
    </source>
</evidence>
<dbReference type="Pfam" id="PF07690">
    <property type="entry name" value="MFS_1"/>
    <property type="match status" value="1"/>
</dbReference>
<feature type="transmembrane region" description="Helical" evidence="7">
    <location>
        <begin position="21"/>
        <end position="43"/>
    </location>
</feature>
<dbReference type="InterPro" id="IPR011701">
    <property type="entry name" value="MFS"/>
</dbReference>
<reference evidence="9 10" key="1">
    <citation type="submission" date="2015-01" db="EMBL/GenBank/DDBJ databases">
        <title>Comparative genomics of the lactic acid bacteria isolated from the honey bee gut.</title>
        <authorList>
            <person name="Ellegaard K.M."/>
            <person name="Tamarit D."/>
            <person name="Javelind E."/>
            <person name="Olofsson T."/>
            <person name="Andersson S.G."/>
            <person name="Vasquez A."/>
        </authorList>
    </citation>
    <scope>NUCLEOTIDE SEQUENCE [LARGE SCALE GENOMIC DNA]</scope>
    <source>
        <strain evidence="9 10">Bin4</strain>
    </source>
</reference>
<keyword evidence="3" id="KW-1003">Cell membrane</keyword>
<comment type="subcellular location">
    <subcellularLocation>
        <location evidence="1">Cell membrane</location>
        <topology evidence="1">Multi-pass membrane protein</topology>
    </subcellularLocation>
</comment>
<accession>A0A0F4LQ50</accession>
<dbReference type="PROSITE" id="PS50850">
    <property type="entry name" value="MFS"/>
    <property type="match status" value="1"/>
</dbReference>
<keyword evidence="10" id="KW-1185">Reference proteome</keyword>
<gene>
    <name evidence="9" type="ORF">JG30_14140</name>
</gene>
<evidence type="ECO:0000256" key="3">
    <source>
        <dbReference type="ARBA" id="ARBA00022475"/>
    </source>
</evidence>
<dbReference type="HOGENOM" id="CLU_001265_39_5_9"/>
<organism evidence="9 10">
    <name type="scientific">Bombilactobacillus mellifer</name>
    <dbReference type="NCBI Taxonomy" id="1218492"/>
    <lineage>
        <taxon>Bacteria</taxon>
        <taxon>Bacillati</taxon>
        <taxon>Bacillota</taxon>
        <taxon>Bacilli</taxon>
        <taxon>Lactobacillales</taxon>
        <taxon>Lactobacillaceae</taxon>
        <taxon>Bombilactobacillus</taxon>
    </lineage>
</organism>
<dbReference type="OrthoDB" id="9783227at2"/>
<feature type="transmembrane region" description="Helical" evidence="7">
    <location>
        <begin position="155"/>
        <end position="178"/>
    </location>
</feature>
<feature type="domain" description="Major facilitator superfamily (MFS) profile" evidence="8">
    <location>
        <begin position="17"/>
        <end position="430"/>
    </location>
</feature>